<dbReference type="PANTHER" id="PTHR43179:SF12">
    <property type="entry name" value="GALACTOFURANOSYLTRANSFERASE GLFT2"/>
    <property type="match status" value="1"/>
</dbReference>
<evidence type="ECO:0000313" key="6">
    <source>
        <dbReference type="Proteomes" id="UP000279600"/>
    </source>
</evidence>
<gene>
    <name evidence="5" type="ORF">EJ995_06400</name>
</gene>
<evidence type="ECO:0000259" key="4">
    <source>
        <dbReference type="Pfam" id="PF00535"/>
    </source>
</evidence>
<sequence length="508" mass="58325">MSPYTTATGVELLYTGSPDVKMLDQLADGPGDIWHSGLQQGLANAFPELKYQAATFWWYINDFPNNDQVISWRFPLDSFVIRKNVWNQTQGIDSDYDDELISGLDFGYRLLRYAGATILHIDGLFDADSKSSQISDKDLVRFYLKFFKKDHLYYMISRQSIGRAAQITSLMLSLKSKVKRYQEELIEPRELQEIAGQPTVSYIIPTMMRQEMTAALLDDLAAQTYPPTQVIIIDATPESDRVDDIYDKRLPFELIVEWQTTKGSCRARNEALEHVTSDYVIFGDDDIKIQPQFVENHLRFLQTYKADACNGSDIMADHAQQDLSDLAKKVGQLDKSFFRTGVSQSFNNANSCVRREWIEKIGPNDVNYDGGYGEDSDYGIRLVKNGAVVLYNPFSINLHLKPPKGGYRFWGAESKKLGKARKKQPWEGDRPVQDIIPVPSPTINYFNIKHFTPEQNQEYKRIHLFKKWTKNGLGGMWYALKNSSYQKKQFAESMIYARALLKKGETYR</sequence>
<evidence type="ECO:0000256" key="2">
    <source>
        <dbReference type="ARBA" id="ARBA00022676"/>
    </source>
</evidence>
<dbReference type="PANTHER" id="PTHR43179">
    <property type="entry name" value="RHAMNOSYLTRANSFERASE WBBL"/>
    <property type="match status" value="1"/>
</dbReference>
<evidence type="ECO:0000256" key="1">
    <source>
        <dbReference type="ARBA" id="ARBA00006739"/>
    </source>
</evidence>
<dbReference type="Gene3D" id="3.90.550.10">
    <property type="entry name" value="Spore Coat Polysaccharide Biosynthesis Protein SpsA, Chain A"/>
    <property type="match status" value="1"/>
</dbReference>
<proteinExistence type="inferred from homology"/>
<dbReference type="EMBL" id="CP034549">
    <property type="protein sequence ID" value="AZQ45190.1"/>
    <property type="molecule type" value="Genomic_DNA"/>
</dbReference>
<dbReference type="Proteomes" id="UP000279600">
    <property type="component" value="Chromosome"/>
</dbReference>
<keyword evidence="3 5" id="KW-0808">Transferase</keyword>
<accession>A0A3S9N193</accession>
<dbReference type="SUPFAM" id="SSF53448">
    <property type="entry name" value="Nucleotide-diphospho-sugar transferases"/>
    <property type="match status" value="1"/>
</dbReference>
<evidence type="ECO:0000256" key="3">
    <source>
        <dbReference type="ARBA" id="ARBA00022679"/>
    </source>
</evidence>
<keyword evidence="6" id="KW-1185">Reference proteome</keyword>
<protein>
    <submittedName>
        <fullName evidence="5">Glycosyltransferase</fullName>
    </submittedName>
</protein>
<dbReference type="Pfam" id="PF00535">
    <property type="entry name" value="Glycos_transf_2"/>
    <property type="match status" value="1"/>
</dbReference>
<dbReference type="InterPro" id="IPR001173">
    <property type="entry name" value="Glyco_trans_2-like"/>
</dbReference>
<feature type="domain" description="Glycosyltransferase 2-like" evidence="4">
    <location>
        <begin position="201"/>
        <end position="311"/>
    </location>
</feature>
<dbReference type="GO" id="GO:0016757">
    <property type="term" value="F:glycosyltransferase activity"/>
    <property type="evidence" value="ECO:0007669"/>
    <property type="project" value="UniProtKB-KW"/>
</dbReference>
<evidence type="ECO:0000313" key="5">
    <source>
        <dbReference type="EMBL" id="AZQ45190.1"/>
    </source>
</evidence>
<name>A0A3S9N193_9FLAO</name>
<dbReference type="KEGG" id="noj:EJ995_06400"/>
<dbReference type="InterPro" id="IPR029044">
    <property type="entry name" value="Nucleotide-diphossugar_trans"/>
</dbReference>
<keyword evidence="2" id="KW-0328">Glycosyltransferase</keyword>
<organism evidence="5 6">
    <name type="scientific">Nonlabens ponticola</name>
    <dbReference type="NCBI Taxonomy" id="2496866"/>
    <lineage>
        <taxon>Bacteria</taxon>
        <taxon>Pseudomonadati</taxon>
        <taxon>Bacteroidota</taxon>
        <taxon>Flavobacteriia</taxon>
        <taxon>Flavobacteriales</taxon>
        <taxon>Flavobacteriaceae</taxon>
        <taxon>Nonlabens</taxon>
    </lineage>
</organism>
<reference evidence="5 6" key="1">
    <citation type="submission" date="2018-12" db="EMBL/GenBank/DDBJ databases">
        <title>Complete genome of Nonlabens sp. MJ115.</title>
        <authorList>
            <person name="Choi H.S."/>
            <person name="Jung J."/>
        </authorList>
    </citation>
    <scope>NUCLEOTIDE SEQUENCE [LARGE SCALE GENOMIC DNA]</scope>
    <source>
        <strain evidence="5 6">MJ115</strain>
    </source>
</reference>
<dbReference type="OrthoDB" id="1326385at2"/>
<comment type="similarity">
    <text evidence="1">Belongs to the glycosyltransferase 2 family.</text>
</comment>
<dbReference type="AlphaFoldDB" id="A0A3S9N193"/>